<accession>A0ABY5HI00</accession>
<dbReference type="Proteomes" id="UP001058461">
    <property type="component" value="Chromosome"/>
</dbReference>
<reference evidence="1" key="1">
    <citation type="submission" date="2021-04" db="EMBL/GenBank/DDBJ databases">
        <title>Oceanospirillales bacteria with DddD are important DMSP degraders in coastal seawater.</title>
        <authorList>
            <person name="Liu J."/>
        </authorList>
    </citation>
    <scope>NUCLEOTIDE SEQUENCE</scope>
    <source>
        <strain evidence="1">D13-1</strain>
    </source>
</reference>
<name>A0ABY5HI00_9GAMM</name>
<sequence>MTATHEGRATLKRRRYSQEFKASIILACQDPDVSIAQVARQFNLNANQVQNWIAQAHKDGSAPETPHFVSLPLPSSPPKEPPMQTGVMIRIQVPRPSGTVVIEWPSAQASECLALLRGLLS</sequence>
<dbReference type="InterPro" id="IPR036388">
    <property type="entry name" value="WH-like_DNA-bd_sf"/>
</dbReference>
<dbReference type="Gene3D" id="1.10.10.10">
    <property type="entry name" value="Winged helix-like DNA-binding domain superfamily/Winged helix DNA-binding domain"/>
    <property type="match status" value="1"/>
</dbReference>
<organism evidence="1 2">
    <name type="scientific">Marinobacterium rhizophilum</name>
    <dbReference type="NCBI Taxonomy" id="420402"/>
    <lineage>
        <taxon>Bacteria</taxon>
        <taxon>Pseudomonadati</taxon>
        <taxon>Pseudomonadota</taxon>
        <taxon>Gammaproteobacteria</taxon>
        <taxon>Oceanospirillales</taxon>
        <taxon>Oceanospirillaceae</taxon>
        <taxon>Marinobacterium</taxon>
    </lineage>
</organism>
<dbReference type="InterPro" id="IPR002514">
    <property type="entry name" value="Transposase_8"/>
</dbReference>
<evidence type="ECO:0000313" key="2">
    <source>
        <dbReference type="Proteomes" id="UP001058461"/>
    </source>
</evidence>
<dbReference type="EMBL" id="CP073347">
    <property type="protein sequence ID" value="UTW10924.1"/>
    <property type="molecule type" value="Genomic_DNA"/>
</dbReference>
<evidence type="ECO:0000313" key="1">
    <source>
        <dbReference type="EMBL" id="UTW10924.1"/>
    </source>
</evidence>
<dbReference type="SUPFAM" id="SSF48295">
    <property type="entry name" value="TrpR-like"/>
    <property type="match status" value="1"/>
</dbReference>
<dbReference type="NCBIfam" id="NF047595">
    <property type="entry name" value="IS66_ISRel24_TnpA"/>
    <property type="match status" value="1"/>
</dbReference>
<dbReference type="Pfam" id="PF01527">
    <property type="entry name" value="HTH_Tnp_1"/>
    <property type="match status" value="1"/>
</dbReference>
<dbReference type="RefSeq" id="WP_370646633.1">
    <property type="nucleotide sequence ID" value="NZ_CP073347.1"/>
</dbReference>
<protein>
    <submittedName>
        <fullName evidence="1">Transposase</fullName>
    </submittedName>
</protein>
<proteinExistence type="predicted"/>
<dbReference type="InterPro" id="IPR010921">
    <property type="entry name" value="Trp_repressor/repl_initiator"/>
</dbReference>
<keyword evidence="2" id="KW-1185">Reference proteome</keyword>
<gene>
    <name evidence="1" type="ORF">KDW95_16815</name>
</gene>